<evidence type="ECO:0000313" key="2">
    <source>
        <dbReference type="Proteomes" id="UP000464178"/>
    </source>
</evidence>
<keyword evidence="2" id="KW-1185">Reference proteome</keyword>
<dbReference type="Proteomes" id="UP000464178">
    <property type="component" value="Chromosome"/>
</dbReference>
<dbReference type="EMBL" id="LR593886">
    <property type="protein sequence ID" value="VTR94053.1"/>
    <property type="molecule type" value="Genomic_DNA"/>
</dbReference>
<protein>
    <submittedName>
        <fullName evidence="1">Uncharacterized protein</fullName>
    </submittedName>
</protein>
<sequence>MPVDEDTGKLRPFTDDEIDAMDIRTAGIRPPSPRHLQETRRIGENTMRKSFWVAWAERFNFVELVCGDQKTYVESGFTKLSRLLPDERYGIHHPDYPEIVATRIENIEGANGPGIDSEDDEGIVEYPDALVDVFYEHVPYDLRTDEDVELQGSEFIRYTYFGGSNGSAQSINIPGGAMRYWREPGDGTAPPHGVPVPYGVSIVRAEEEFTWWWVQLPYETFEPNSNLYQRIYGTVEGDLPFLGCVNSSPIFDRPHGTVMFANVIPKLERAHTGKGRRWSLEYKFAYSALGWNWLYYPDPSGTNAGWFNVNNKEYQEADALEDYRSLVPGARDLNKLFSVAAI</sequence>
<gene>
    <name evidence="1" type="ORF">SOIL9_36610</name>
</gene>
<evidence type="ECO:0000313" key="1">
    <source>
        <dbReference type="EMBL" id="VTR94053.1"/>
    </source>
</evidence>
<dbReference type="KEGG" id="gms:SOIL9_36610"/>
<dbReference type="AlphaFoldDB" id="A0A6P2CYW4"/>
<organism evidence="1 2">
    <name type="scientific">Gemmata massiliana</name>
    <dbReference type="NCBI Taxonomy" id="1210884"/>
    <lineage>
        <taxon>Bacteria</taxon>
        <taxon>Pseudomonadati</taxon>
        <taxon>Planctomycetota</taxon>
        <taxon>Planctomycetia</taxon>
        <taxon>Gemmatales</taxon>
        <taxon>Gemmataceae</taxon>
        <taxon>Gemmata</taxon>
    </lineage>
</organism>
<name>A0A6P2CYW4_9BACT</name>
<proteinExistence type="predicted"/>
<reference evidence="1 2" key="1">
    <citation type="submission" date="2019-05" db="EMBL/GenBank/DDBJ databases">
        <authorList>
            <consortium name="Science for Life Laboratories"/>
        </authorList>
    </citation>
    <scope>NUCLEOTIDE SEQUENCE [LARGE SCALE GENOMIC DNA]</scope>
    <source>
        <strain evidence="1">Soil9</strain>
    </source>
</reference>
<accession>A0A6P2CYW4</accession>
<dbReference type="RefSeq" id="WP_162668675.1">
    <property type="nucleotide sequence ID" value="NZ_LR593886.1"/>
</dbReference>